<name>A0A0F7ULI6_NEOCL</name>
<dbReference type="GO" id="GO:0005634">
    <property type="term" value="C:nucleus"/>
    <property type="evidence" value="ECO:0007669"/>
    <property type="project" value="TreeGrafter"/>
</dbReference>
<dbReference type="GO" id="GO:0005737">
    <property type="term" value="C:cytoplasm"/>
    <property type="evidence" value="ECO:0007669"/>
    <property type="project" value="TreeGrafter"/>
</dbReference>
<gene>
    <name evidence="5" type="ORF">BN1204_066420</name>
</gene>
<protein>
    <submittedName>
        <fullName evidence="5">3'-5' exonuclease domain-containing protein,putative</fullName>
    </submittedName>
</protein>
<dbReference type="InterPro" id="IPR002562">
    <property type="entry name" value="3'-5'_exonuclease_dom"/>
</dbReference>
<dbReference type="PANTHER" id="PTHR13620">
    <property type="entry name" value="3-5 EXONUCLEASE"/>
    <property type="match status" value="1"/>
</dbReference>
<organism evidence="5">
    <name type="scientific">Neospora caninum (strain Liverpool)</name>
    <dbReference type="NCBI Taxonomy" id="572307"/>
    <lineage>
        <taxon>Eukaryota</taxon>
        <taxon>Sar</taxon>
        <taxon>Alveolata</taxon>
        <taxon>Apicomplexa</taxon>
        <taxon>Conoidasida</taxon>
        <taxon>Coccidia</taxon>
        <taxon>Eucoccidiorida</taxon>
        <taxon>Eimeriorina</taxon>
        <taxon>Sarcocystidae</taxon>
        <taxon>Neospora</taxon>
    </lineage>
</organism>
<dbReference type="GO" id="GO:0006139">
    <property type="term" value="P:nucleobase-containing compound metabolic process"/>
    <property type="evidence" value="ECO:0007669"/>
    <property type="project" value="InterPro"/>
</dbReference>
<feature type="compositionally biased region" description="Basic and acidic residues" evidence="3">
    <location>
        <begin position="347"/>
        <end position="356"/>
    </location>
</feature>
<dbReference type="PROSITE" id="PS51257">
    <property type="entry name" value="PROKAR_LIPOPROTEIN"/>
    <property type="match status" value="1"/>
</dbReference>
<evidence type="ECO:0000259" key="4">
    <source>
        <dbReference type="SMART" id="SM00474"/>
    </source>
</evidence>
<dbReference type="AlphaFoldDB" id="A0A0F7ULI6"/>
<evidence type="ECO:0000256" key="3">
    <source>
        <dbReference type="SAM" id="MobiDB-lite"/>
    </source>
</evidence>
<feature type="compositionally biased region" description="Polar residues" evidence="3">
    <location>
        <begin position="549"/>
        <end position="562"/>
    </location>
</feature>
<dbReference type="InterPro" id="IPR036397">
    <property type="entry name" value="RNaseH_sf"/>
</dbReference>
<evidence type="ECO:0000256" key="1">
    <source>
        <dbReference type="ARBA" id="ARBA00022722"/>
    </source>
</evidence>
<sequence>MSPRGVFLSRGRLAPHALSSPSSLHSHNVSSVLSCRGIPGSMDRPHPSPESMVCSDAPTVSLESKSRCQLLSRAFLSRARRGFSSDLGNPSRRDRTRESGWSHRSAGGSDRGGFSICPLELKNLPKIRFPGRIFLVRTLAEDAAACRALLRTASSSSATSEIVLGYDSEHDPLTVSSGCALPSLSLFASFSPRPPLALIQLASSSVACVWQLGALGGLPPGLVSLLVRPDVQKATQGATGEVEALQREFGVAAKNFLCLHAAAIALGCATNSRSLQALCGVFLRSYLDKSLQLSTWSRDALSPEQCMYAATDAYVSRQVLFGMRDRINQKDVMRLVEAQATLQARATRNEGEEQGDKAASGSFAPFQNAQVATEDAGIKRKAGAEENPTAHGFHAERDNPVDTGDLGSRVNCKDANDSGDGDKTEQVTVRGSIRSLKERRDVQGEPQGESSREGGSRGNSQEDPETFEHDSTLHSGRTDTLELGGQRESRGCGSEKKSIIVRSKLRGPVSDREVFVATMSRQGAELEKERPVNSPLSEPSPPQKRRSGETVSQQPSDVSVANSHDRENSCIVEKGRDGEERGMGKQISHGPHAGHAWLLLKETCVERGWRLECTRLESCRTGFRSVFSVNTGVSGVFVAKSSEAHTTLREAQNDAAAQMLSLLSELGRKQSV</sequence>
<evidence type="ECO:0000313" key="5">
    <source>
        <dbReference type="EMBL" id="CEL70979.1"/>
    </source>
</evidence>
<feature type="compositionally biased region" description="Basic and acidic residues" evidence="3">
    <location>
        <begin position="466"/>
        <end position="495"/>
    </location>
</feature>
<dbReference type="SMART" id="SM00474">
    <property type="entry name" value="35EXOc"/>
    <property type="match status" value="1"/>
</dbReference>
<keyword evidence="1" id="KW-0540">Nuclease</keyword>
<dbReference type="Gene3D" id="3.30.420.10">
    <property type="entry name" value="Ribonuclease H-like superfamily/Ribonuclease H"/>
    <property type="match status" value="1"/>
</dbReference>
<feature type="compositionally biased region" description="Basic and acidic residues" evidence="3">
    <location>
        <begin position="563"/>
        <end position="583"/>
    </location>
</feature>
<dbReference type="GO" id="GO:0003676">
    <property type="term" value="F:nucleic acid binding"/>
    <property type="evidence" value="ECO:0007669"/>
    <property type="project" value="InterPro"/>
</dbReference>
<feature type="domain" description="3'-5' exonuclease" evidence="4">
    <location>
        <begin position="133"/>
        <end position="329"/>
    </location>
</feature>
<dbReference type="SUPFAM" id="SSF53098">
    <property type="entry name" value="Ribonuclease H-like"/>
    <property type="match status" value="1"/>
</dbReference>
<dbReference type="EMBL" id="LN714487">
    <property type="protein sequence ID" value="CEL70979.1"/>
    <property type="molecule type" value="Genomic_DNA"/>
</dbReference>
<feature type="region of interest" description="Disordered" evidence="3">
    <location>
        <begin position="345"/>
        <end position="495"/>
    </location>
</feature>
<dbReference type="PANTHER" id="PTHR13620:SF104">
    <property type="entry name" value="EXONUCLEASE 3'-5' DOMAIN-CONTAINING PROTEIN 2"/>
    <property type="match status" value="1"/>
</dbReference>
<feature type="region of interest" description="Disordered" evidence="3">
    <location>
        <begin position="85"/>
        <end position="108"/>
    </location>
</feature>
<keyword evidence="5" id="KW-0269">Exonuclease</keyword>
<dbReference type="GO" id="GO:0008408">
    <property type="term" value="F:3'-5' exonuclease activity"/>
    <property type="evidence" value="ECO:0007669"/>
    <property type="project" value="InterPro"/>
</dbReference>
<reference evidence="5" key="1">
    <citation type="journal article" date="2015" name="PLoS ONE">
        <title>Comprehensive Evaluation of Toxoplasma gondii VEG and Neospora caninum LIV Genomes with Tachyzoite Stage Transcriptome and Proteome Defines Novel Transcript Features.</title>
        <authorList>
            <person name="Ramaprasad A."/>
            <person name="Mourier T."/>
            <person name="Naeem R."/>
            <person name="Malas T.B."/>
            <person name="Moussa E."/>
            <person name="Panigrahi A."/>
            <person name="Vermont S.J."/>
            <person name="Otto T.D."/>
            <person name="Wastling J."/>
            <person name="Pain A."/>
        </authorList>
    </citation>
    <scope>NUCLEOTIDE SEQUENCE</scope>
    <source>
        <strain evidence="5">Liverpool</strain>
    </source>
</reference>
<accession>A0A0F7ULI6</accession>
<feature type="compositionally biased region" description="Basic and acidic residues" evidence="3">
    <location>
        <begin position="411"/>
        <end position="425"/>
    </location>
</feature>
<dbReference type="Pfam" id="PF01612">
    <property type="entry name" value="DNA_pol_A_exo1"/>
    <property type="match status" value="1"/>
</dbReference>
<feature type="compositionally biased region" description="Basic and acidic residues" evidence="3">
    <location>
        <begin position="91"/>
        <end position="101"/>
    </location>
</feature>
<dbReference type="InterPro" id="IPR012337">
    <property type="entry name" value="RNaseH-like_sf"/>
</dbReference>
<dbReference type="InterPro" id="IPR051132">
    <property type="entry name" value="3-5_Exonuclease_domain"/>
</dbReference>
<keyword evidence="2" id="KW-0378">Hydrolase</keyword>
<proteinExistence type="predicted"/>
<feature type="region of interest" description="Disordered" evidence="3">
    <location>
        <begin position="520"/>
        <end position="591"/>
    </location>
</feature>
<evidence type="ECO:0000256" key="2">
    <source>
        <dbReference type="ARBA" id="ARBA00022801"/>
    </source>
</evidence>